<dbReference type="Pfam" id="PF04909">
    <property type="entry name" value="Amidohydro_2"/>
    <property type="match status" value="1"/>
</dbReference>
<dbReference type="GO" id="GO:0005737">
    <property type="term" value="C:cytoplasm"/>
    <property type="evidence" value="ECO:0007669"/>
    <property type="project" value="TreeGrafter"/>
</dbReference>
<dbReference type="PANTHER" id="PTHR21240:SF28">
    <property type="entry name" value="ISO-OROTATE DECARBOXYLASE (EUROFUNG)"/>
    <property type="match status" value="1"/>
</dbReference>
<keyword evidence="1" id="KW-0456">Lyase</keyword>
<dbReference type="InterPro" id="IPR006680">
    <property type="entry name" value="Amidohydro-rel"/>
</dbReference>
<name>A0A382A6G1_9ZZZZ</name>
<gene>
    <name evidence="3" type="ORF">METZ01_LOCUS149813</name>
</gene>
<organism evidence="3">
    <name type="scientific">marine metagenome</name>
    <dbReference type="NCBI Taxonomy" id="408172"/>
    <lineage>
        <taxon>unclassified sequences</taxon>
        <taxon>metagenomes</taxon>
        <taxon>ecological metagenomes</taxon>
    </lineage>
</organism>
<proteinExistence type="predicted"/>
<dbReference type="GO" id="GO:0016787">
    <property type="term" value="F:hydrolase activity"/>
    <property type="evidence" value="ECO:0007669"/>
    <property type="project" value="InterPro"/>
</dbReference>
<evidence type="ECO:0000313" key="3">
    <source>
        <dbReference type="EMBL" id="SVA96959.1"/>
    </source>
</evidence>
<protein>
    <recommendedName>
        <fullName evidence="2">Amidohydrolase-related domain-containing protein</fullName>
    </recommendedName>
</protein>
<dbReference type="AlphaFoldDB" id="A0A382A6G1"/>
<evidence type="ECO:0000259" key="2">
    <source>
        <dbReference type="Pfam" id="PF04909"/>
    </source>
</evidence>
<dbReference type="SUPFAM" id="SSF51556">
    <property type="entry name" value="Metallo-dependent hydrolases"/>
    <property type="match status" value="1"/>
</dbReference>
<dbReference type="Gene3D" id="3.20.20.140">
    <property type="entry name" value="Metal-dependent hydrolases"/>
    <property type="match status" value="1"/>
</dbReference>
<dbReference type="EMBL" id="UINC01024053">
    <property type="protein sequence ID" value="SVA96959.1"/>
    <property type="molecule type" value="Genomic_DNA"/>
</dbReference>
<accession>A0A382A6G1</accession>
<reference evidence="3" key="1">
    <citation type="submission" date="2018-05" db="EMBL/GenBank/DDBJ databases">
        <authorList>
            <person name="Lanie J.A."/>
            <person name="Ng W.-L."/>
            <person name="Kazmierczak K.M."/>
            <person name="Andrzejewski T.M."/>
            <person name="Davidsen T.M."/>
            <person name="Wayne K.J."/>
            <person name="Tettelin H."/>
            <person name="Glass J.I."/>
            <person name="Rusch D."/>
            <person name="Podicherti R."/>
            <person name="Tsui H.-C.T."/>
            <person name="Winkler M.E."/>
        </authorList>
    </citation>
    <scope>NUCLEOTIDE SEQUENCE</scope>
</reference>
<dbReference type="GO" id="GO:0019748">
    <property type="term" value="P:secondary metabolic process"/>
    <property type="evidence" value="ECO:0007669"/>
    <property type="project" value="TreeGrafter"/>
</dbReference>
<feature type="domain" description="Amidohydrolase-related" evidence="2">
    <location>
        <begin position="4"/>
        <end position="323"/>
    </location>
</feature>
<dbReference type="InterPro" id="IPR032466">
    <property type="entry name" value="Metal_Hydrolase"/>
</dbReference>
<evidence type="ECO:0000256" key="1">
    <source>
        <dbReference type="ARBA" id="ARBA00023239"/>
    </source>
</evidence>
<dbReference type="InterPro" id="IPR032465">
    <property type="entry name" value="ACMSD"/>
</dbReference>
<dbReference type="PANTHER" id="PTHR21240">
    <property type="entry name" value="2-AMINO-3-CARBOXYLMUCONATE-6-SEMIALDEHYDE DECARBOXYLASE"/>
    <property type="match status" value="1"/>
</dbReference>
<dbReference type="GO" id="GO:0016831">
    <property type="term" value="F:carboxy-lyase activity"/>
    <property type="evidence" value="ECO:0007669"/>
    <property type="project" value="InterPro"/>
</dbReference>
<sequence>MPVIDIHTHSLSDNWLKLVREKGRPELDIGKNAKGGEFLVEFGTPSMAFHKAMFDYEQRIRDMDAEAIDVSVVSLTSPNAFWGTEEISTECARIMNDDMAAAQRSYPDRIRFFATLPWEFPEKAARELERAVQLGAVGVMTLANVRGKFLNDPKFDPIWADVERRGMPVLIHPTVPPGSERMDLGTHSLLGPVGFMFDTTLAIARMIMDGFFDRYSDIKVIASHAGGYLPYVSKRMDLFFEKTDSEKQITNLPSTYLERIYYDSIIYQGDGLQSLINLAGADRVLFGTDYPHAADIPVLKSLAGALPSDQAVKVLGKAAENIFSL</sequence>